<dbReference type="PROSITE" id="PS50106">
    <property type="entry name" value="PDZ"/>
    <property type="match status" value="1"/>
</dbReference>
<evidence type="ECO:0000256" key="5">
    <source>
        <dbReference type="RuleBase" id="RU004404"/>
    </source>
</evidence>
<evidence type="ECO:0000256" key="4">
    <source>
        <dbReference type="ARBA" id="ARBA00022825"/>
    </source>
</evidence>
<keyword evidence="3 5" id="KW-0378">Hydrolase</keyword>
<dbReference type="EMBL" id="CP029077">
    <property type="protein sequence ID" value="QED23302.1"/>
    <property type="molecule type" value="Genomic_DNA"/>
</dbReference>
<reference evidence="7 8" key="1">
    <citation type="journal article" date="2019" name="ISME J.">
        <title>Deianiraea, an extracellular bacterium associated with the ciliate Paramecium, suggests an alternative scenario for the evolution of Rickettsiales.</title>
        <authorList>
            <person name="Castelli M."/>
            <person name="Sabaneyeva E."/>
            <person name="Lanzoni O."/>
            <person name="Lebedeva N."/>
            <person name="Floriano A.M."/>
            <person name="Gaiarsa S."/>
            <person name="Benken K."/>
            <person name="Modeo L."/>
            <person name="Bandi C."/>
            <person name="Potekhin A."/>
            <person name="Sassera D."/>
            <person name="Petroni G."/>
        </authorList>
    </citation>
    <scope>NUCLEOTIDE SEQUENCE [LARGE SCALE GENOMIC DNA]</scope>
    <source>
        <strain evidence="7">CyL4-1</strain>
    </source>
</reference>
<dbReference type="CDD" id="cd07560">
    <property type="entry name" value="Peptidase_S41_CPP"/>
    <property type="match status" value="1"/>
</dbReference>
<dbReference type="CDD" id="cd06782">
    <property type="entry name" value="cpPDZ_CPP-like"/>
    <property type="match status" value="1"/>
</dbReference>
<accession>A0A5B8XD96</accession>
<dbReference type="RefSeq" id="WP_146820582.1">
    <property type="nucleotide sequence ID" value="NZ_CP029077.1"/>
</dbReference>
<dbReference type="Gene3D" id="3.30.750.44">
    <property type="match status" value="1"/>
</dbReference>
<dbReference type="InterPro" id="IPR029045">
    <property type="entry name" value="ClpP/crotonase-like_dom_sf"/>
</dbReference>
<dbReference type="NCBIfam" id="TIGR00225">
    <property type="entry name" value="prc"/>
    <property type="match status" value="1"/>
</dbReference>
<keyword evidence="8" id="KW-1185">Reference proteome</keyword>
<dbReference type="Proteomes" id="UP000321934">
    <property type="component" value="Chromosome"/>
</dbReference>
<evidence type="ECO:0000256" key="1">
    <source>
        <dbReference type="ARBA" id="ARBA00009179"/>
    </source>
</evidence>
<dbReference type="SMART" id="SM00228">
    <property type="entry name" value="PDZ"/>
    <property type="match status" value="1"/>
</dbReference>
<dbReference type="PROSITE" id="PS51257">
    <property type="entry name" value="PROKAR_LIPOPROTEIN"/>
    <property type="match status" value="1"/>
</dbReference>
<dbReference type="InterPro" id="IPR001478">
    <property type="entry name" value="PDZ"/>
</dbReference>
<dbReference type="GO" id="GO:0007165">
    <property type="term" value="P:signal transduction"/>
    <property type="evidence" value="ECO:0007669"/>
    <property type="project" value="TreeGrafter"/>
</dbReference>
<dbReference type="SUPFAM" id="SSF52096">
    <property type="entry name" value="ClpP/crotonase"/>
    <property type="match status" value="1"/>
</dbReference>
<dbReference type="GO" id="GO:0006508">
    <property type="term" value="P:proteolysis"/>
    <property type="evidence" value="ECO:0007669"/>
    <property type="project" value="UniProtKB-KW"/>
</dbReference>
<dbReference type="SMART" id="SM00245">
    <property type="entry name" value="TSPc"/>
    <property type="match status" value="1"/>
</dbReference>
<dbReference type="GO" id="GO:0008236">
    <property type="term" value="F:serine-type peptidase activity"/>
    <property type="evidence" value="ECO:0007669"/>
    <property type="project" value="UniProtKB-KW"/>
</dbReference>
<dbReference type="PANTHER" id="PTHR32060:SF30">
    <property type="entry name" value="CARBOXY-TERMINAL PROCESSING PROTEASE CTPA"/>
    <property type="match status" value="1"/>
</dbReference>
<dbReference type="Pfam" id="PF03572">
    <property type="entry name" value="Peptidase_S41"/>
    <property type="match status" value="1"/>
</dbReference>
<evidence type="ECO:0000313" key="8">
    <source>
        <dbReference type="Proteomes" id="UP000321934"/>
    </source>
</evidence>
<evidence type="ECO:0000313" key="7">
    <source>
        <dbReference type="EMBL" id="QED23302.1"/>
    </source>
</evidence>
<sequence length="368" mass="41092">MIYRAIILTFIISSCSFFNRYEDDKMKDIAGEVSSIVKNKYIKPVNQEKISHAMVRAITSELDEYSDFFDVDDYKYFSDSVTNSIGGIGVEINKHQDGAMIMSVLQDSPAQKSGLKTNDIIININGKEISSFNLLEISKLMKGEVGAKITLTVMNNDVNRIISIRRDKISHQTVEIDKMSRMPIIKIKSFTASTSFQMKEVLDKLKKYKPLGLIIDLQGNPGGLMEPALDLASFFLHNNEVIAQILYKNRKMDKIFSDSEFFDPFYSKIPIVIISDEGTASASELFIAAMMDNNRAVLIGSKTFGKGVIQDIIPLNSIPGTAIKLTIAEYLTPNGNKINKVGINPAVICSRDSCNQKEVAEKIITSYY</sequence>
<dbReference type="GO" id="GO:0004175">
    <property type="term" value="F:endopeptidase activity"/>
    <property type="evidence" value="ECO:0007669"/>
    <property type="project" value="TreeGrafter"/>
</dbReference>
<gene>
    <name evidence="7" type="ORF">Deia_00505</name>
</gene>
<dbReference type="InterPro" id="IPR036034">
    <property type="entry name" value="PDZ_sf"/>
</dbReference>
<dbReference type="OrthoDB" id="9812068at2"/>
<protein>
    <submittedName>
        <fullName evidence="7">S41 family phage tail-processing protease</fullName>
    </submittedName>
</protein>
<evidence type="ECO:0000256" key="3">
    <source>
        <dbReference type="ARBA" id="ARBA00022801"/>
    </source>
</evidence>
<dbReference type="InterPro" id="IPR004447">
    <property type="entry name" value="Peptidase_S41A"/>
</dbReference>
<comment type="similarity">
    <text evidence="1 5">Belongs to the peptidase S41A family.</text>
</comment>
<dbReference type="GO" id="GO:0030288">
    <property type="term" value="C:outer membrane-bounded periplasmic space"/>
    <property type="evidence" value="ECO:0007669"/>
    <property type="project" value="TreeGrafter"/>
</dbReference>
<dbReference type="Gene3D" id="2.30.42.10">
    <property type="match status" value="1"/>
</dbReference>
<evidence type="ECO:0000259" key="6">
    <source>
        <dbReference type="PROSITE" id="PS50106"/>
    </source>
</evidence>
<dbReference type="Gene3D" id="3.90.226.10">
    <property type="entry name" value="2-enoyl-CoA Hydratase, Chain A, domain 1"/>
    <property type="match status" value="1"/>
</dbReference>
<organism evidence="7 8">
    <name type="scientific">Candidatus Deianiraea vastatrix</name>
    <dbReference type="NCBI Taxonomy" id="2163644"/>
    <lineage>
        <taxon>Bacteria</taxon>
        <taxon>Pseudomonadati</taxon>
        <taxon>Pseudomonadota</taxon>
        <taxon>Alphaproteobacteria</taxon>
        <taxon>Rickettsiales</taxon>
        <taxon>Candidatus Deianiraeaceae</taxon>
        <taxon>Candidatus Deianiraea</taxon>
    </lineage>
</organism>
<proteinExistence type="inferred from homology"/>
<dbReference type="InterPro" id="IPR005151">
    <property type="entry name" value="Tail-specific_protease"/>
</dbReference>
<keyword evidence="4 5" id="KW-0720">Serine protease</keyword>
<dbReference type="Pfam" id="PF13180">
    <property type="entry name" value="PDZ_2"/>
    <property type="match status" value="1"/>
</dbReference>
<dbReference type="PANTHER" id="PTHR32060">
    <property type="entry name" value="TAIL-SPECIFIC PROTEASE"/>
    <property type="match status" value="1"/>
</dbReference>
<evidence type="ECO:0000256" key="2">
    <source>
        <dbReference type="ARBA" id="ARBA00022670"/>
    </source>
</evidence>
<name>A0A5B8XD96_9RICK</name>
<feature type="domain" description="PDZ" evidence="6">
    <location>
        <begin position="86"/>
        <end position="142"/>
    </location>
</feature>
<dbReference type="AlphaFoldDB" id="A0A5B8XD96"/>
<keyword evidence="2 5" id="KW-0645">Protease</keyword>
<dbReference type="SUPFAM" id="SSF50156">
    <property type="entry name" value="PDZ domain-like"/>
    <property type="match status" value="1"/>
</dbReference>